<dbReference type="InterPro" id="IPR011009">
    <property type="entry name" value="Kinase-like_dom_sf"/>
</dbReference>
<dbReference type="SMART" id="SM00248">
    <property type="entry name" value="ANK"/>
    <property type="match status" value="2"/>
</dbReference>
<dbReference type="GO" id="GO:0004674">
    <property type="term" value="F:protein serine/threonine kinase activity"/>
    <property type="evidence" value="ECO:0007669"/>
    <property type="project" value="UniProtKB-KW"/>
</dbReference>
<dbReference type="PANTHER" id="PTHR44329:SF214">
    <property type="entry name" value="PROTEIN KINASE DOMAIN-CONTAINING PROTEIN"/>
    <property type="match status" value="1"/>
</dbReference>
<dbReference type="GeneID" id="24135978"/>
<dbReference type="InterPro" id="IPR051681">
    <property type="entry name" value="Ser/Thr_Kinases-Pseudokinases"/>
</dbReference>
<dbReference type="AlphaFoldDB" id="A0A067C284"/>
<dbReference type="PROSITE" id="PS50011">
    <property type="entry name" value="PROTEIN_KINASE_DOM"/>
    <property type="match status" value="1"/>
</dbReference>
<dbReference type="InterPro" id="IPR001245">
    <property type="entry name" value="Ser-Thr/Tyr_kinase_cat_dom"/>
</dbReference>
<evidence type="ECO:0000313" key="3">
    <source>
        <dbReference type="EMBL" id="KDO20922.1"/>
    </source>
</evidence>
<reference evidence="3 4" key="1">
    <citation type="journal article" date="2013" name="PLoS Genet.">
        <title>Distinctive expansion of potential virulence genes in the genome of the oomycete fish pathogen Saprolegnia parasitica.</title>
        <authorList>
            <person name="Jiang R.H."/>
            <person name="de Bruijn I."/>
            <person name="Haas B.J."/>
            <person name="Belmonte R."/>
            <person name="Lobach L."/>
            <person name="Christie J."/>
            <person name="van den Ackerveken G."/>
            <person name="Bottin A."/>
            <person name="Bulone V."/>
            <person name="Diaz-Moreno S.M."/>
            <person name="Dumas B."/>
            <person name="Fan L."/>
            <person name="Gaulin E."/>
            <person name="Govers F."/>
            <person name="Grenville-Briggs L.J."/>
            <person name="Horner N.R."/>
            <person name="Levin J.Z."/>
            <person name="Mammella M."/>
            <person name="Meijer H.J."/>
            <person name="Morris P."/>
            <person name="Nusbaum C."/>
            <person name="Oome S."/>
            <person name="Phillips A.J."/>
            <person name="van Rooyen D."/>
            <person name="Rzeszutek E."/>
            <person name="Saraiva M."/>
            <person name="Secombes C.J."/>
            <person name="Seidl M.F."/>
            <person name="Snel B."/>
            <person name="Stassen J.H."/>
            <person name="Sykes S."/>
            <person name="Tripathy S."/>
            <person name="van den Berg H."/>
            <person name="Vega-Arreguin J.C."/>
            <person name="Wawra S."/>
            <person name="Young S.K."/>
            <person name="Zeng Q."/>
            <person name="Dieguez-Uribeondo J."/>
            <person name="Russ C."/>
            <person name="Tyler B.M."/>
            <person name="van West P."/>
        </authorList>
    </citation>
    <scope>NUCLEOTIDE SEQUENCE [LARGE SCALE GENOMIC DNA]</scope>
    <source>
        <strain evidence="3 4">CBS 223.65</strain>
    </source>
</reference>
<dbReference type="Proteomes" id="UP000030745">
    <property type="component" value="Unassembled WGS sequence"/>
</dbReference>
<keyword evidence="3" id="KW-0808">Transferase</keyword>
<keyword evidence="3" id="KW-0723">Serine/threonine-protein kinase</keyword>
<proteinExistence type="inferred from homology"/>
<dbReference type="SUPFAM" id="SSF48403">
    <property type="entry name" value="Ankyrin repeat"/>
    <property type="match status" value="1"/>
</dbReference>
<dbReference type="GO" id="GO:0005524">
    <property type="term" value="F:ATP binding"/>
    <property type="evidence" value="ECO:0007669"/>
    <property type="project" value="InterPro"/>
</dbReference>
<dbReference type="OrthoDB" id="291737at2759"/>
<dbReference type="VEuPathDB" id="FungiDB:SPRG_14153"/>
<dbReference type="EMBL" id="KK583300">
    <property type="protein sequence ID" value="KDO20922.1"/>
    <property type="molecule type" value="Genomic_DNA"/>
</dbReference>
<gene>
    <name evidence="3" type="ORF">SPRG_14153</name>
</gene>
<evidence type="ECO:0000256" key="1">
    <source>
        <dbReference type="ARBA" id="ARBA00005843"/>
    </source>
</evidence>
<organism evidence="3 4">
    <name type="scientific">Saprolegnia parasitica (strain CBS 223.65)</name>
    <dbReference type="NCBI Taxonomy" id="695850"/>
    <lineage>
        <taxon>Eukaryota</taxon>
        <taxon>Sar</taxon>
        <taxon>Stramenopiles</taxon>
        <taxon>Oomycota</taxon>
        <taxon>Saprolegniomycetes</taxon>
        <taxon>Saprolegniales</taxon>
        <taxon>Saprolegniaceae</taxon>
        <taxon>Saprolegnia</taxon>
    </lineage>
</organism>
<dbReference type="InterPro" id="IPR002110">
    <property type="entry name" value="Ankyrin_rpt"/>
</dbReference>
<evidence type="ECO:0000259" key="2">
    <source>
        <dbReference type="PROSITE" id="PS50011"/>
    </source>
</evidence>
<name>A0A067C284_SAPPC</name>
<dbReference type="Pfam" id="PF07714">
    <property type="entry name" value="PK_Tyr_Ser-Thr"/>
    <property type="match status" value="1"/>
</dbReference>
<keyword evidence="3" id="KW-0418">Kinase</keyword>
<dbReference type="Pfam" id="PF12796">
    <property type="entry name" value="Ank_2"/>
    <property type="match status" value="1"/>
</dbReference>
<dbReference type="InterPro" id="IPR000719">
    <property type="entry name" value="Prot_kinase_dom"/>
</dbReference>
<dbReference type="Gene3D" id="1.25.40.20">
    <property type="entry name" value="Ankyrin repeat-containing domain"/>
    <property type="match status" value="1"/>
</dbReference>
<dbReference type="PANTHER" id="PTHR44329">
    <property type="entry name" value="SERINE/THREONINE-PROTEIN KINASE TNNI3K-RELATED"/>
    <property type="match status" value="1"/>
</dbReference>
<dbReference type="SUPFAM" id="SSF56112">
    <property type="entry name" value="Protein kinase-like (PK-like)"/>
    <property type="match status" value="1"/>
</dbReference>
<sequence>MSCAGCGSWHSIQATCSACDHVASTRDKLVVVLRRLRTLHKRGHVIKWTMECNLCKMTFDFSTTCAGCNAPSPATSDDDMFKEGDAVALQRLLAISCRPNCTDEDGNALVHIAVRSNNLAVLEVLLKAPGVDLDATSSDGKTALAEAIACGDMRAVRALHSALTVSVGTVARDEMPTPGEPIGLRIAEKRFLSPAGNESVDAILSFSSPFVVPIYALDGPNTVAVEAMDEGSLRNLLLHVPREYHYGRYKLLQVQVAYCVANALADCHASGLVHGHLSSENVFFSRRQFIKVGVPGTTPDSDDANSMLRWTAPEVLVGAGRTTASDVYALGVILTELDTHELPYGEDEVDEAVLRDLVSNGFRPPLSEDCEEDYANLVAHCVAPEPSDRMTAAEVAAILQPILHAAVVHFGI</sequence>
<accession>A0A067C284</accession>
<protein>
    <submittedName>
        <fullName evidence="3">Serine/threonine protein kinase</fullName>
    </submittedName>
</protein>
<dbReference type="KEGG" id="spar:SPRG_14153"/>
<dbReference type="InterPro" id="IPR036770">
    <property type="entry name" value="Ankyrin_rpt-contain_sf"/>
</dbReference>
<dbReference type="Gene3D" id="1.10.510.10">
    <property type="entry name" value="Transferase(Phosphotransferase) domain 1"/>
    <property type="match status" value="1"/>
</dbReference>
<dbReference type="RefSeq" id="XP_012208409.1">
    <property type="nucleotide sequence ID" value="XM_012353019.1"/>
</dbReference>
<comment type="similarity">
    <text evidence="1">Belongs to the protein kinase superfamily. TKL Ser/Thr protein kinase family.</text>
</comment>
<keyword evidence="4" id="KW-1185">Reference proteome</keyword>
<dbReference type="STRING" id="695850.A0A067C284"/>
<evidence type="ECO:0000313" key="4">
    <source>
        <dbReference type="Proteomes" id="UP000030745"/>
    </source>
</evidence>
<feature type="domain" description="Protein kinase" evidence="2">
    <location>
        <begin position="142"/>
        <end position="403"/>
    </location>
</feature>